<protein>
    <submittedName>
        <fullName evidence="2">Uncharacterized protein KIAA0355</fullName>
    </submittedName>
</protein>
<dbReference type="GO" id="GO:0016601">
    <property type="term" value="P:Rac protein signal transduction"/>
    <property type="evidence" value="ECO:0007669"/>
    <property type="project" value="TreeGrafter"/>
</dbReference>
<reference evidence="2" key="1">
    <citation type="submission" date="2020-04" db="EMBL/GenBank/DDBJ databases">
        <authorList>
            <person name="Neveu A P."/>
        </authorList>
    </citation>
    <scope>NUCLEOTIDE SEQUENCE</scope>
    <source>
        <tissue evidence="2">Whole embryo</tissue>
    </source>
</reference>
<gene>
    <name evidence="2" type="primary">Kiaa0355</name>
</gene>
<feature type="compositionally biased region" description="Low complexity" evidence="1">
    <location>
        <begin position="619"/>
        <end position="653"/>
    </location>
</feature>
<dbReference type="PANTHER" id="PTHR15703:SF3">
    <property type="entry name" value="GRANULE ASSOCIATED RAC AND RHOG EFFECTOR PROTEIN 1"/>
    <property type="match status" value="1"/>
</dbReference>
<name>A0A6F9DF02_9ASCI</name>
<feature type="region of interest" description="Disordered" evidence="1">
    <location>
        <begin position="563"/>
        <end position="664"/>
    </location>
</feature>
<organism evidence="2">
    <name type="scientific">Phallusia mammillata</name>
    <dbReference type="NCBI Taxonomy" id="59560"/>
    <lineage>
        <taxon>Eukaryota</taxon>
        <taxon>Metazoa</taxon>
        <taxon>Chordata</taxon>
        <taxon>Tunicata</taxon>
        <taxon>Ascidiacea</taxon>
        <taxon>Phlebobranchia</taxon>
        <taxon>Ascidiidae</taxon>
        <taxon>Phallusia</taxon>
    </lineage>
</organism>
<feature type="compositionally biased region" description="Polar residues" evidence="1">
    <location>
        <begin position="605"/>
        <end position="617"/>
    </location>
</feature>
<sequence length="1088" mass="121136">MSLGKPSLAYIGPLRQKHQYLQAENKSKQQQQWMFGMSLPLPPLEGNADLHVSYLQQGISAYLDSVQMVCKAGSWIAEAVFLLLEGTECEPTASQMKDKFSAVYKHALDLNTQAKNDFAQLLMNITLPNFNNNNRSQVNKWKNQNAKVLEKCLICLENLHNAVFGETQQNKCSAKERNEAQVNDKCKEIATEVVKLPANQLVLEWNQLTDVKACCSSWKSAKQMTDSLRKSSGLTETEIQNLLKTSSVSDSYIKKLNSKISSGLKNYETTIRALALPLISIKGAFHIAPDEARKYLKNCCNSSEIQQGIERLPVTQFLHCELPLIHFQIFDTQILPDSSNSVENSRVKKKAVSQMVQSTNPKLTLSETEDLTSEILGDICPARWRSHVKATLQLLFGNAGLVVLDTLSSDHKQKHLPTINRKASTIVIVIPSTWCIKEDPGTMIMLHKELDPEKTIMSIQVRYIAVYNTDDLKFEPGIFVEVSLRNAFGKKRNTYTSESFWLEDFSSVDILENKVTVKSVPNLSSLKAAKDQFEEKSDTEEAVQDAIKLLSGSIKIRNTKKFDETKTSSVAVSPEEKQSSLPANLDLSPSKKQEKHADQVDEIKSISNKQTHQQVKVTRSASHNSKSNSLPSTSQSNSSPNSRRSYSQRQSGPKSASFSAFDKNTRMHVPKPVILVRNPQLGNAAALTGSSYLQQNPNPNNTIFLQPGLANFQQQAYQTVVSQCLPADTGVLQRSMYIQSHLQNLRQCQLTRSPSPVTFVRNPHPGVITTASDNLAQTLLKSQSATDLAALQGLKAVQQQQFQQQQLIHQKLVIKGGTTQDFNTTDAHVSSIHGPNVFQPNRIFQAGVERQIVDNKKLPRQNSVLSHAVDRSGSLNSNMIMTDGGQDHLQEVHYSQEVNNGRNRFGDHLANHSMATSFAQSQGILKGSQELHDGGDIINPKIDNLGPIGSPVTARRRGVSSDETKGSNTWPNLKSQIVADYTLPIDESDYVQYVTDIKNALQRKSDDLKDANCFSDSHRVWSQADDQSKQEESSFNLFSTPDLVQHVMPNKSYGGNNNAESASRCSTLESSSWQPWQIWPSEETDNLN</sequence>
<proteinExistence type="evidence at transcript level"/>
<dbReference type="InterPro" id="IPR043385">
    <property type="entry name" value="GARRE1"/>
</dbReference>
<evidence type="ECO:0000256" key="1">
    <source>
        <dbReference type="SAM" id="MobiDB-lite"/>
    </source>
</evidence>
<accession>A0A6F9DF02</accession>
<evidence type="ECO:0000313" key="2">
    <source>
        <dbReference type="EMBL" id="CAB3258608.1"/>
    </source>
</evidence>
<feature type="region of interest" description="Disordered" evidence="1">
    <location>
        <begin position="939"/>
        <end position="967"/>
    </location>
</feature>
<dbReference type="AlphaFoldDB" id="A0A6F9DF02"/>
<dbReference type="EMBL" id="LR786172">
    <property type="protein sequence ID" value="CAB3258608.1"/>
    <property type="molecule type" value="mRNA"/>
</dbReference>
<dbReference type="PANTHER" id="PTHR15703">
    <property type="entry name" value="RIKEN CDNA 4931406P16 GENE"/>
    <property type="match status" value="1"/>
</dbReference>
<feature type="compositionally biased region" description="Basic and acidic residues" evidence="1">
    <location>
        <begin position="589"/>
        <end position="604"/>
    </location>
</feature>
<dbReference type="GO" id="GO:1905762">
    <property type="term" value="F:CCR4-NOT complex binding"/>
    <property type="evidence" value="ECO:0007669"/>
    <property type="project" value="TreeGrafter"/>
</dbReference>